<evidence type="ECO:0000256" key="5">
    <source>
        <dbReference type="PROSITE-ProRule" id="PRU00117"/>
    </source>
</evidence>
<keyword evidence="4 5" id="KW-0694">RNA-binding</keyword>
<organism evidence="9 10">
    <name type="scientific">Panagrellus redivivus</name>
    <name type="common">Microworm</name>
    <dbReference type="NCBI Taxonomy" id="6233"/>
    <lineage>
        <taxon>Eukaryota</taxon>
        <taxon>Metazoa</taxon>
        <taxon>Ecdysozoa</taxon>
        <taxon>Nematoda</taxon>
        <taxon>Chromadorea</taxon>
        <taxon>Rhabditida</taxon>
        <taxon>Tylenchina</taxon>
        <taxon>Panagrolaimomorpha</taxon>
        <taxon>Panagrolaimoidea</taxon>
        <taxon>Panagrolaimidae</taxon>
        <taxon>Panagrellus</taxon>
    </lineage>
</organism>
<evidence type="ECO:0000256" key="7">
    <source>
        <dbReference type="SAM" id="MobiDB-lite"/>
    </source>
</evidence>
<feature type="domain" description="K Homology" evidence="8">
    <location>
        <begin position="464"/>
        <end position="532"/>
    </location>
</feature>
<feature type="domain" description="K Homology" evidence="8">
    <location>
        <begin position="830"/>
        <end position="900"/>
    </location>
</feature>
<keyword evidence="3" id="KW-0677">Repeat</keyword>
<keyword evidence="2" id="KW-0963">Cytoplasm</keyword>
<dbReference type="CDD" id="cd22417">
    <property type="entry name" value="KH-I_Vigilin_rpt14"/>
    <property type="match status" value="1"/>
</dbReference>
<keyword evidence="6" id="KW-0175">Coiled coil</keyword>
<dbReference type="PANTHER" id="PTHR10627:SF31">
    <property type="entry name" value="DODECA-SATELLITE-BINDING PROTEIN 1, ISOFORM A"/>
    <property type="match status" value="1"/>
</dbReference>
<feature type="coiled-coil region" evidence="6">
    <location>
        <begin position="659"/>
        <end position="686"/>
    </location>
</feature>
<feature type="domain" description="K Homology" evidence="8">
    <location>
        <begin position="536"/>
        <end position="605"/>
    </location>
</feature>
<accession>A0A7E4VJH2</accession>
<dbReference type="Pfam" id="PF00013">
    <property type="entry name" value="KH_1"/>
    <property type="match status" value="13"/>
</dbReference>
<feature type="domain" description="K Homology" evidence="8">
    <location>
        <begin position="1130"/>
        <end position="1200"/>
    </location>
</feature>
<proteinExistence type="predicted"/>
<feature type="domain" description="K Homology" evidence="8">
    <location>
        <begin position="610"/>
        <end position="678"/>
    </location>
</feature>
<dbReference type="InterPro" id="IPR036612">
    <property type="entry name" value="KH_dom_type_1_sf"/>
</dbReference>
<feature type="domain" description="K Homology" evidence="8">
    <location>
        <begin position="253"/>
        <end position="321"/>
    </location>
</feature>
<dbReference type="InterPro" id="IPR057778">
    <property type="entry name" value="KH_Vigilin_N"/>
</dbReference>
<feature type="compositionally biased region" description="Low complexity" evidence="7">
    <location>
        <begin position="1243"/>
        <end position="1259"/>
    </location>
</feature>
<dbReference type="WBParaSite" id="Pan_g21700.t1">
    <property type="protein sequence ID" value="Pan_g21700.t1"/>
    <property type="gene ID" value="Pan_g21700"/>
</dbReference>
<evidence type="ECO:0000313" key="10">
    <source>
        <dbReference type="WBParaSite" id="Pan_g21700.t1"/>
    </source>
</evidence>
<dbReference type="CDD" id="cd22407">
    <property type="entry name" value="KH-I_Vigilin_rpt3"/>
    <property type="match status" value="1"/>
</dbReference>
<dbReference type="CDD" id="cd22411">
    <property type="entry name" value="KH-I_Vigilin_rpt8"/>
    <property type="match status" value="1"/>
</dbReference>
<dbReference type="Pfam" id="PF24668">
    <property type="entry name" value="KH_Vigilin"/>
    <property type="match status" value="1"/>
</dbReference>
<evidence type="ECO:0000256" key="4">
    <source>
        <dbReference type="ARBA" id="ARBA00022884"/>
    </source>
</evidence>
<dbReference type="SMART" id="SM00322">
    <property type="entry name" value="KH"/>
    <property type="match status" value="14"/>
</dbReference>
<dbReference type="AlphaFoldDB" id="A0A7E4VJH2"/>
<feature type="domain" description="K Homology" evidence="8">
    <location>
        <begin position="394"/>
        <end position="459"/>
    </location>
</feature>
<evidence type="ECO:0000256" key="1">
    <source>
        <dbReference type="ARBA" id="ARBA00004496"/>
    </source>
</evidence>
<protein>
    <submittedName>
        <fullName evidence="10">Vigilin 1</fullName>
    </submittedName>
</protein>
<feature type="domain" description="K Homology" evidence="8">
    <location>
        <begin position="980"/>
        <end position="1046"/>
    </location>
</feature>
<dbReference type="CDD" id="cd02394">
    <property type="entry name" value="KH-I_Vigilin_rpt6"/>
    <property type="match status" value="1"/>
</dbReference>
<dbReference type="PANTHER" id="PTHR10627">
    <property type="entry name" value="SCP160"/>
    <property type="match status" value="1"/>
</dbReference>
<feature type="coiled-coil region" evidence="6">
    <location>
        <begin position="444"/>
        <end position="471"/>
    </location>
</feature>
<dbReference type="CDD" id="cd22418">
    <property type="entry name" value="KH-I_Vigilin_rpt15"/>
    <property type="match status" value="1"/>
</dbReference>
<keyword evidence="9" id="KW-1185">Reference proteome</keyword>
<evidence type="ECO:0000256" key="2">
    <source>
        <dbReference type="ARBA" id="ARBA00022490"/>
    </source>
</evidence>
<feature type="domain" description="K Homology" evidence="8">
    <location>
        <begin position="180"/>
        <end position="249"/>
    </location>
</feature>
<feature type="domain" description="K Homology" evidence="8">
    <location>
        <begin position="682"/>
        <end position="752"/>
    </location>
</feature>
<sequence>MANTTETAAFPAENGTNGFHADAADAEFGLNYGLVDPTPTNGASNGLAPTPPVDGVPATTTAAPTIASATAPVIMDYSVDFPKLPDAPVVKKTVAPAWGAVRANTVTEAVTFTAEERASKLGKRLGDMSEEQTKCATIAAITGTKIELSEARDHSLTVLISGRKSAVDEARSKLLRDLQTQVDGEIRVAKEFRGALIGKEGSNLRKLEQEFACKINMPNRDEPGNDTIRVHGPPAYVHAALRKIESIVTELAKQATETITIPKALYPWVRGPANENIAKLESTYSVRVNIPPPSSDKDTIVVSGVREGVYAVIAELKNLAASKQNIASITCNLPRSQHRYLLGARRAGIDEILRATDVVVEVPTEEENSDVITLRGDTTRLADALSLVYARATSIVTKEVKYADWQRRFLIGPKGATLASLVPNQDKLKIDFEDGGIVFIEGPPEQVNAAAEALEQEVARLTKELASDVVKVPANLHRHIVGRNGALVNKLKADNDVQITIPDESKGSDEIRVEGKKAGVAKAIAAIKEIVNRLENEKSRDIIIEQRFHGQLIGKAGENINKWRAEFPTVSIAFPDAIVKSDIVNLRGDKKEVDKLHAAITKLNKELLESNFQDTVSIFKEYYKHIIGKAGANINKIREETNTRIELPAQGSPDGRLTVIGKQANVEKAIEKLNKIQNELASIVEEEVTIPNKVHARLLGHGRRLIRDIEDEFGGVHIIFPKTTDKTSDKVTIRGPKDDVARAKKALVDVAKHAEETTEEAYIPTKPEYIKFLIGREGANVKKMREAYPSVRIIFPEAEPAEQRIFLIGKKEEVAAAKAAYEAQIKELNETVEIHVDVNPKYHKHFVVRGAEVIREIQEQNGGVVISFPRQDAAGETKVTIKGSKQCAESAKARIEEIVGDLEAQVTITLPIPNEHHRSIVPHANELRSRFGVRIRFPARGTSNEGAEEGAVLPADAVTITGRDTKVEAAKAALIDLIPVTKTIAVPLDFHSSLIGKGGEAVRQLMTAHAVRVKIPPSSEQNEEIQVTGSAANVDAALETITERMKEYEGQAEDRKLRSHKIDFEIPLKYHQRIIGPGGAHIKEVQARHGVQIKVPRSEENSTTISIIGYEEKANECKAEIVAMVDDLENQVSLEVELDSRFHPRLIGQRGRNLKKIQEEYKVDIRMPGRNDENPNLVVISGKSEDDVLTCIDKLRAQEEDFLDDLAERTAYQAPRHEPAPAPAPRKVQITGAPWQLQSDDFPSMGGADAPAPASSSSGGVWGQRRW</sequence>
<dbReference type="Proteomes" id="UP000492821">
    <property type="component" value="Unassembled WGS sequence"/>
</dbReference>
<dbReference type="GO" id="GO:0003729">
    <property type="term" value="F:mRNA binding"/>
    <property type="evidence" value="ECO:0007669"/>
    <property type="project" value="TreeGrafter"/>
</dbReference>
<evidence type="ECO:0000259" key="8">
    <source>
        <dbReference type="SMART" id="SM00322"/>
    </source>
</evidence>
<reference evidence="10" key="2">
    <citation type="submission" date="2020-10" db="UniProtKB">
        <authorList>
            <consortium name="WormBaseParasite"/>
        </authorList>
    </citation>
    <scope>IDENTIFICATION</scope>
</reference>
<name>A0A7E4VJH2_PANRE</name>
<comment type="subcellular location">
    <subcellularLocation>
        <location evidence="1">Cytoplasm</location>
    </subcellularLocation>
</comment>
<feature type="domain" description="K Homology" evidence="8">
    <location>
        <begin position="904"/>
        <end position="979"/>
    </location>
</feature>
<dbReference type="InterPro" id="IPR004088">
    <property type="entry name" value="KH_dom_type_1"/>
</dbReference>
<feature type="coiled-coil region" evidence="6">
    <location>
        <begin position="1031"/>
        <end position="1058"/>
    </location>
</feature>
<evidence type="ECO:0000313" key="9">
    <source>
        <dbReference type="Proteomes" id="UP000492821"/>
    </source>
</evidence>
<reference evidence="9" key="1">
    <citation type="journal article" date="2013" name="Genetics">
        <title>The draft genome and transcriptome of Panagrellus redivivus are shaped by the harsh demands of a free-living lifestyle.</title>
        <authorList>
            <person name="Srinivasan J."/>
            <person name="Dillman A.R."/>
            <person name="Macchietto M.G."/>
            <person name="Heikkinen L."/>
            <person name="Lakso M."/>
            <person name="Fracchia K.M."/>
            <person name="Antoshechkin I."/>
            <person name="Mortazavi A."/>
            <person name="Wong G."/>
            <person name="Sternberg P.W."/>
        </authorList>
    </citation>
    <scope>NUCLEOTIDE SEQUENCE [LARGE SCALE GENOMIC DNA]</scope>
    <source>
        <strain evidence="9">MT8872</strain>
    </source>
</reference>
<evidence type="ECO:0000256" key="3">
    <source>
        <dbReference type="ARBA" id="ARBA00022737"/>
    </source>
</evidence>
<feature type="domain" description="K Homology" evidence="8">
    <location>
        <begin position="755"/>
        <end position="826"/>
    </location>
</feature>
<dbReference type="Gene3D" id="3.30.1370.10">
    <property type="entry name" value="K Homology domain, type 1"/>
    <property type="match status" value="14"/>
</dbReference>
<feature type="domain" description="K Homology" evidence="8">
    <location>
        <begin position="1058"/>
        <end position="1126"/>
    </location>
</feature>
<feature type="region of interest" description="Disordered" evidence="7">
    <location>
        <begin position="1232"/>
        <end position="1267"/>
    </location>
</feature>
<evidence type="ECO:0000256" key="6">
    <source>
        <dbReference type="SAM" id="Coils"/>
    </source>
</evidence>
<dbReference type="InterPro" id="IPR004087">
    <property type="entry name" value="KH_dom"/>
</dbReference>
<feature type="domain" description="K Homology" evidence="8">
    <location>
        <begin position="325"/>
        <end position="393"/>
    </location>
</feature>
<dbReference type="PROSITE" id="PS50084">
    <property type="entry name" value="KH_TYPE_1"/>
    <property type="match status" value="12"/>
</dbReference>
<dbReference type="SUPFAM" id="SSF54791">
    <property type="entry name" value="Eukaryotic type KH-domain (KH-domain type I)"/>
    <property type="match status" value="13"/>
</dbReference>